<dbReference type="HOGENOM" id="CLU_007265_3_5_1"/>
<evidence type="ECO:0008006" key="11">
    <source>
        <dbReference type="Google" id="ProtNLM"/>
    </source>
</evidence>
<dbReference type="GO" id="GO:0005525">
    <property type="term" value="F:GTP binding"/>
    <property type="evidence" value="ECO:0007669"/>
    <property type="project" value="UniProtKB-KW"/>
</dbReference>
<dbReference type="FunFam" id="2.40.30.10:FF:000003">
    <property type="entry name" value="Elongation factor 1-alpha"/>
    <property type="match status" value="1"/>
</dbReference>
<dbReference type="InParanoid" id="M3XMK0"/>
<dbReference type="eggNOG" id="KOG0052">
    <property type="taxonomic scope" value="Eukaryota"/>
</dbReference>
<dbReference type="InterPro" id="IPR050100">
    <property type="entry name" value="TRAFAC_GTPase_members"/>
</dbReference>
<dbReference type="Pfam" id="PF00009">
    <property type="entry name" value="GTP_EFTU"/>
    <property type="match status" value="1"/>
</dbReference>
<evidence type="ECO:0000256" key="2">
    <source>
        <dbReference type="ARBA" id="ARBA00007249"/>
    </source>
</evidence>
<feature type="domain" description="Tr-type G" evidence="8">
    <location>
        <begin position="1"/>
        <end position="167"/>
    </location>
</feature>
<dbReference type="AlphaFoldDB" id="M3XMK0"/>
<keyword evidence="7" id="KW-0342">GTP-binding</keyword>
<dbReference type="CDD" id="cd03705">
    <property type="entry name" value="EF1_alpha_III"/>
    <property type="match status" value="1"/>
</dbReference>
<dbReference type="SUPFAM" id="SSF52540">
    <property type="entry name" value="P-loop containing nucleoside triphosphate hydrolases"/>
    <property type="match status" value="1"/>
</dbReference>
<evidence type="ECO:0000259" key="8">
    <source>
        <dbReference type="Pfam" id="PF00009"/>
    </source>
</evidence>
<comment type="subcellular location">
    <subcellularLocation>
        <location evidence="1">Cytoplasm</location>
    </subcellularLocation>
</comment>
<dbReference type="Ensembl" id="ENSMPUT00000000304.1">
    <property type="protein sequence ID" value="ENSMPUP00000000300.1"/>
    <property type="gene ID" value="ENSMPUG00000000302.1"/>
</dbReference>
<evidence type="ECO:0000256" key="6">
    <source>
        <dbReference type="ARBA" id="ARBA00022917"/>
    </source>
</evidence>
<dbReference type="GeneTree" id="ENSGT00940000163697"/>
<dbReference type="SUPFAM" id="SSF50447">
    <property type="entry name" value="Translation proteins"/>
    <property type="match status" value="1"/>
</dbReference>
<evidence type="ECO:0000256" key="3">
    <source>
        <dbReference type="ARBA" id="ARBA00022490"/>
    </source>
</evidence>
<evidence type="ECO:0000259" key="9">
    <source>
        <dbReference type="Pfam" id="PF22594"/>
    </source>
</evidence>
<dbReference type="PANTHER" id="PTHR23115">
    <property type="entry name" value="TRANSLATION FACTOR"/>
    <property type="match status" value="1"/>
</dbReference>
<keyword evidence="6" id="KW-0648">Protein biosynthesis</keyword>
<dbReference type="Gene3D" id="2.40.30.10">
    <property type="entry name" value="Translation factors"/>
    <property type="match status" value="2"/>
</dbReference>
<keyword evidence="5" id="KW-0251">Elongation factor</keyword>
<accession>M3XMK0</accession>
<evidence type="ECO:0000256" key="7">
    <source>
        <dbReference type="ARBA" id="ARBA00023134"/>
    </source>
</evidence>
<dbReference type="FunFam" id="2.40.30.10:FF:000005">
    <property type="entry name" value="Elongation factor 1-alpha"/>
    <property type="match status" value="1"/>
</dbReference>
<keyword evidence="4" id="KW-0547">Nucleotide-binding</keyword>
<dbReference type="GO" id="GO:0003924">
    <property type="term" value="F:GTPase activity"/>
    <property type="evidence" value="ECO:0007669"/>
    <property type="project" value="InterPro"/>
</dbReference>
<dbReference type="SUPFAM" id="SSF50465">
    <property type="entry name" value="EF-Tu/eEF-1alpha/eIF2-gamma C-terminal domain"/>
    <property type="match status" value="1"/>
</dbReference>
<comment type="similarity">
    <text evidence="2">Belongs to the TRAFAC class translation factor GTPase superfamily. Classic translation factor GTPase family. EF-Tu/EF-1A subfamily.</text>
</comment>
<dbReference type="STRING" id="9669.ENSMPUP00000000300"/>
<dbReference type="InterPro" id="IPR009000">
    <property type="entry name" value="Transl_B-barrel_sf"/>
</dbReference>
<dbReference type="GO" id="GO:0005737">
    <property type="term" value="C:cytoplasm"/>
    <property type="evidence" value="ECO:0007669"/>
    <property type="project" value="UniProtKB-SubCell"/>
</dbReference>
<evidence type="ECO:0000256" key="4">
    <source>
        <dbReference type="ARBA" id="ARBA00022741"/>
    </source>
</evidence>
<dbReference type="InterPro" id="IPR027417">
    <property type="entry name" value="P-loop_NTPase"/>
</dbReference>
<sequence>KSTTTGHLIYKYGRINKRTTEKFEKEAEMGNGSLKYASVWDKLKVNVKLWKFKTNKHYVTIADAPGHGDFIKNITDTSQVDCAVLIFVAGVGEFVAGIPKNGQTHERALLAYTLGMKQLIVGVNKMDSSEPLYSQKRYQEIIKEVSTYIKKIGHNPNKVVFMPISDCILEPSANMPWFGWKITCEDDNASGTTLLEALDCILPPTHPTDKPLRLLLQDVYKICSIDTVPVFQVETCVLKSGIVVTFTSLSVTTELKSVGMYHEALSKGLHGGNVGFSVKNVSVKDVRHSNVANDSENGPPMEAAGFMAQVIILSHPGQISAGYAPVLDCPRAPIACKFAGPREKIDHHSGKKLEDGLKFLKSGNAVIIYMVPGKPSCVNSFSDYPPLDCIAIYETRHIVAVGVIKAVDKKAAGTGKITNSAHKAQKAK</sequence>
<organism evidence="10">
    <name type="scientific">Mustela putorius furo</name>
    <name type="common">European domestic ferret</name>
    <name type="synonym">Mustela furo</name>
    <dbReference type="NCBI Taxonomy" id="9669"/>
    <lineage>
        <taxon>Eukaryota</taxon>
        <taxon>Metazoa</taxon>
        <taxon>Chordata</taxon>
        <taxon>Craniata</taxon>
        <taxon>Vertebrata</taxon>
        <taxon>Euteleostomi</taxon>
        <taxon>Mammalia</taxon>
        <taxon>Eutheria</taxon>
        <taxon>Laurasiatheria</taxon>
        <taxon>Carnivora</taxon>
        <taxon>Caniformia</taxon>
        <taxon>Musteloidea</taxon>
        <taxon>Mustelidae</taxon>
        <taxon>Mustelinae</taxon>
        <taxon>Mustela</taxon>
    </lineage>
</organism>
<dbReference type="EMBL" id="AEYP01063689">
    <property type="status" value="NOT_ANNOTATED_CDS"/>
    <property type="molecule type" value="Genomic_DNA"/>
</dbReference>
<reference evidence="10" key="1">
    <citation type="submission" date="2024-06" db="UniProtKB">
        <authorList>
            <consortium name="Ensembl"/>
        </authorList>
    </citation>
    <scope>IDENTIFICATION</scope>
</reference>
<feature type="domain" description="GTP-eEF1A C-terminal" evidence="9">
    <location>
        <begin position="306"/>
        <end position="405"/>
    </location>
</feature>
<dbReference type="InterPro" id="IPR054696">
    <property type="entry name" value="GTP-eEF1A_C"/>
</dbReference>
<dbReference type="InterPro" id="IPR000795">
    <property type="entry name" value="T_Tr_GTP-bd_dom"/>
</dbReference>
<dbReference type="GO" id="GO:0003746">
    <property type="term" value="F:translation elongation factor activity"/>
    <property type="evidence" value="ECO:0007669"/>
    <property type="project" value="UniProtKB-KW"/>
</dbReference>
<dbReference type="Pfam" id="PF22594">
    <property type="entry name" value="GTP-eEF1A_C"/>
    <property type="match status" value="1"/>
</dbReference>
<evidence type="ECO:0000256" key="1">
    <source>
        <dbReference type="ARBA" id="ARBA00004496"/>
    </source>
</evidence>
<dbReference type="InterPro" id="IPR009001">
    <property type="entry name" value="Transl_elong_EF1A/Init_IF2_C"/>
</dbReference>
<dbReference type="Gene3D" id="3.40.50.300">
    <property type="entry name" value="P-loop containing nucleotide triphosphate hydrolases"/>
    <property type="match status" value="1"/>
</dbReference>
<evidence type="ECO:0000313" key="10">
    <source>
        <dbReference type="Ensembl" id="ENSMPUP00000000300.1"/>
    </source>
</evidence>
<proteinExistence type="inferred from homology"/>
<keyword evidence="3" id="KW-0963">Cytoplasm</keyword>
<name>M3XMK0_MUSPF</name>
<protein>
    <recommendedName>
        <fullName evidence="11">Tr-type G domain-containing protein</fullName>
    </recommendedName>
</protein>
<evidence type="ECO:0000256" key="5">
    <source>
        <dbReference type="ARBA" id="ARBA00022768"/>
    </source>
</evidence>